<evidence type="ECO:0000256" key="1">
    <source>
        <dbReference type="ARBA" id="ARBA00022741"/>
    </source>
</evidence>
<dbReference type="Pfam" id="PF00580">
    <property type="entry name" value="UvrD-helicase"/>
    <property type="match status" value="1"/>
</dbReference>
<evidence type="ECO:0000256" key="3">
    <source>
        <dbReference type="ARBA" id="ARBA00022806"/>
    </source>
</evidence>
<protein>
    <submittedName>
        <fullName evidence="7">UvrD-helicase domain-containing protein</fullName>
    </submittedName>
</protein>
<keyword evidence="2 5" id="KW-0378">Hydrolase</keyword>
<comment type="caution">
    <text evidence="7">The sequence shown here is derived from an EMBL/GenBank/DDBJ whole genome shotgun (WGS) entry which is preliminary data.</text>
</comment>
<dbReference type="PANTHER" id="PTHR11070">
    <property type="entry name" value="UVRD / RECB / PCRA DNA HELICASE FAMILY MEMBER"/>
    <property type="match status" value="1"/>
</dbReference>
<dbReference type="PANTHER" id="PTHR11070:SF30">
    <property type="entry name" value="F-BOX DNA HELICASE 1"/>
    <property type="match status" value="1"/>
</dbReference>
<dbReference type="Gene3D" id="3.40.50.300">
    <property type="entry name" value="P-loop containing nucleotide triphosphate hydrolases"/>
    <property type="match status" value="1"/>
</dbReference>
<dbReference type="GO" id="GO:0031297">
    <property type="term" value="P:replication fork processing"/>
    <property type="evidence" value="ECO:0007669"/>
    <property type="project" value="TreeGrafter"/>
</dbReference>
<name>A0A9X2AHI0_9BACT</name>
<evidence type="ECO:0000259" key="6">
    <source>
        <dbReference type="PROSITE" id="PS51198"/>
    </source>
</evidence>
<keyword evidence="1 5" id="KW-0547">Nucleotide-binding</keyword>
<proteinExistence type="predicted"/>
<dbReference type="InterPro" id="IPR000212">
    <property type="entry name" value="DNA_helicase_UvrD/REP"/>
</dbReference>
<evidence type="ECO:0000313" key="7">
    <source>
        <dbReference type="EMBL" id="MCI1189862.1"/>
    </source>
</evidence>
<dbReference type="Proteomes" id="UP001139193">
    <property type="component" value="Unassembled WGS sequence"/>
</dbReference>
<evidence type="ECO:0000256" key="2">
    <source>
        <dbReference type="ARBA" id="ARBA00022801"/>
    </source>
</evidence>
<evidence type="ECO:0000256" key="4">
    <source>
        <dbReference type="ARBA" id="ARBA00022840"/>
    </source>
</evidence>
<dbReference type="GO" id="GO:0005524">
    <property type="term" value="F:ATP binding"/>
    <property type="evidence" value="ECO:0007669"/>
    <property type="project" value="UniProtKB-UniRule"/>
</dbReference>
<feature type="binding site" evidence="5">
    <location>
        <begin position="21"/>
        <end position="28"/>
    </location>
    <ligand>
        <name>ATP</name>
        <dbReference type="ChEBI" id="CHEBI:30616"/>
    </ligand>
</feature>
<dbReference type="AlphaFoldDB" id="A0A9X2AHI0"/>
<dbReference type="GO" id="GO:0016787">
    <property type="term" value="F:hydrolase activity"/>
    <property type="evidence" value="ECO:0007669"/>
    <property type="project" value="UniProtKB-UniRule"/>
</dbReference>
<feature type="domain" description="UvrD-like helicase ATP-binding" evidence="6">
    <location>
        <begin position="1"/>
        <end position="280"/>
    </location>
</feature>
<dbReference type="InterPro" id="IPR027417">
    <property type="entry name" value="P-loop_NTPase"/>
</dbReference>
<evidence type="ECO:0000313" key="8">
    <source>
        <dbReference type="Proteomes" id="UP001139193"/>
    </source>
</evidence>
<reference evidence="7" key="1">
    <citation type="submission" date="2022-03" db="EMBL/GenBank/DDBJ databases">
        <title>Bacterial whole genome sequence for Hymenobacter sp. DH14.</title>
        <authorList>
            <person name="Le V."/>
        </authorList>
    </citation>
    <scope>NUCLEOTIDE SEQUENCE</scope>
    <source>
        <strain evidence="7">DH14</strain>
    </source>
</reference>
<evidence type="ECO:0000256" key="5">
    <source>
        <dbReference type="PROSITE-ProRule" id="PRU00560"/>
    </source>
</evidence>
<gene>
    <name evidence="7" type="ORF">MON38_20765</name>
</gene>
<sequence length="396" mass="44219">MQFTLEQEAIIASAGDIKINAVAGSGKTTTVVAYARSRPADARILYLAFNKSVRQEAIRKFAQQGLHNVQVETAHSLAYRHVMKHSGYQLHENGGYKPYELAELLKLPKMADAKAHAEYVLANHVGKFLAYFCNSSKRQVQELNYLDTVADPSAQAFVRTHYALIERSCRVLLKRMNGGEVPITHDFYLKKFQLDQPKLAFDYILFDEGQDASGVMLDFFLSQDATKVIVGDTHQQIYGWRHAVNALEKSNFTTFQLSASFRFGAPVAELATQVLNWKNQLGAELPFPLTGHGGGTGEPVSKAVISRTNINLLAKAIEYLTHHSADVQRLYFEGNLNSYTYADTGGSLFDVLSLYNGRSGGIRDPLIKRMANLFELEEYARETEDGPLLMLINLVE</sequence>
<dbReference type="EMBL" id="JALBGC010000006">
    <property type="protein sequence ID" value="MCI1189862.1"/>
    <property type="molecule type" value="Genomic_DNA"/>
</dbReference>
<keyword evidence="4 5" id="KW-0067">ATP-binding</keyword>
<dbReference type="SUPFAM" id="SSF52540">
    <property type="entry name" value="P-loop containing nucleoside triphosphate hydrolases"/>
    <property type="match status" value="1"/>
</dbReference>
<dbReference type="RefSeq" id="WP_241938071.1">
    <property type="nucleotide sequence ID" value="NZ_JALBGC010000006.1"/>
</dbReference>
<accession>A0A9X2AHI0</accession>
<dbReference type="GO" id="GO:0043138">
    <property type="term" value="F:3'-5' DNA helicase activity"/>
    <property type="evidence" value="ECO:0007669"/>
    <property type="project" value="TreeGrafter"/>
</dbReference>
<keyword evidence="3 5" id="KW-0347">Helicase</keyword>
<dbReference type="GO" id="GO:0003677">
    <property type="term" value="F:DNA binding"/>
    <property type="evidence" value="ECO:0007669"/>
    <property type="project" value="InterPro"/>
</dbReference>
<dbReference type="InterPro" id="IPR014016">
    <property type="entry name" value="UvrD-like_ATP-bd"/>
</dbReference>
<dbReference type="PROSITE" id="PS51198">
    <property type="entry name" value="UVRD_HELICASE_ATP_BIND"/>
    <property type="match status" value="1"/>
</dbReference>
<keyword evidence="8" id="KW-1185">Reference proteome</keyword>
<organism evidence="7 8">
    <name type="scientific">Hymenobacter cyanobacteriorum</name>
    <dbReference type="NCBI Taxonomy" id="2926463"/>
    <lineage>
        <taxon>Bacteria</taxon>
        <taxon>Pseudomonadati</taxon>
        <taxon>Bacteroidota</taxon>
        <taxon>Cytophagia</taxon>
        <taxon>Cytophagales</taxon>
        <taxon>Hymenobacteraceae</taxon>
        <taxon>Hymenobacter</taxon>
    </lineage>
</organism>
<dbReference type="GO" id="GO:0000724">
    <property type="term" value="P:double-strand break repair via homologous recombination"/>
    <property type="evidence" value="ECO:0007669"/>
    <property type="project" value="TreeGrafter"/>
</dbReference>